<feature type="transmembrane region" description="Helical" evidence="1">
    <location>
        <begin position="56"/>
        <end position="76"/>
    </location>
</feature>
<proteinExistence type="predicted"/>
<evidence type="ECO:0000313" key="4">
    <source>
        <dbReference type="Proteomes" id="UP000199513"/>
    </source>
</evidence>
<evidence type="ECO:0000313" key="3">
    <source>
        <dbReference type="EMBL" id="SFE43376.1"/>
    </source>
</evidence>
<dbReference type="InterPro" id="IPR025588">
    <property type="entry name" value="YcxB-like_C"/>
</dbReference>
<evidence type="ECO:0000259" key="2">
    <source>
        <dbReference type="Pfam" id="PF14317"/>
    </source>
</evidence>
<protein>
    <submittedName>
        <fullName evidence="3">YcxB-like protein</fullName>
    </submittedName>
</protein>
<keyword evidence="1" id="KW-0472">Membrane</keyword>
<dbReference type="EMBL" id="FONY01000001">
    <property type="protein sequence ID" value="SFE43376.1"/>
    <property type="molecule type" value="Genomic_DNA"/>
</dbReference>
<organism evidence="3 4">
    <name type="scientific">Thermoflexibacter ruber</name>
    <dbReference type="NCBI Taxonomy" id="1003"/>
    <lineage>
        <taxon>Bacteria</taxon>
        <taxon>Pseudomonadati</taxon>
        <taxon>Bacteroidota</taxon>
        <taxon>Cytophagia</taxon>
        <taxon>Cytophagales</taxon>
        <taxon>Thermoflexibacteraceae</taxon>
        <taxon>Thermoflexibacter</taxon>
    </lineage>
</organism>
<dbReference type="RefSeq" id="WP_143090736.1">
    <property type="nucleotide sequence ID" value="NZ_FONY01000001.1"/>
</dbReference>
<evidence type="ECO:0000256" key="1">
    <source>
        <dbReference type="SAM" id="Phobius"/>
    </source>
</evidence>
<dbReference type="OrthoDB" id="1352552at2"/>
<dbReference type="AlphaFoldDB" id="A0A1I2AHI9"/>
<accession>A0A1I2AHI9</accession>
<dbReference type="Proteomes" id="UP000199513">
    <property type="component" value="Unassembled WGS sequence"/>
</dbReference>
<keyword evidence="1" id="KW-1133">Transmembrane helix</keyword>
<feature type="transmembrane region" description="Helical" evidence="1">
    <location>
        <begin position="27"/>
        <end position="50"/>
    </location>
</feature>
<feature type="domain" description="YcxB-like C-terminal" evidence="2">
    <location>
        <begin position="99"/>
        <end position="151"/>
    </location>
</feature>
<gene>
    <name evidence="3" type="ORF">SAMN04488541_1001173</name>
</gene>
<name>A0A1I2AHI9_9BACT</name>
<keyword evidence="1" id="KW-0812">Transmembrane</keyword>
<reference evidence="3 4" key="1">
    <citation type="submission" date="2016-10" db="EMBL/GenBank/DDBJ databases">
        <authorList>
            <person name="de Groot N.N."/>
        </authorList>
    </citation>
    <scope>NUCLEOTIDE SEQUENCE [LARGE SCALE GENOMIC DNA]</scope>
    <source>
        <strain>GEY</strain>
        <strain evidence="4">DSM 9560</strain>
    </source>
</reference>
<sequence length="178" mass="21153">MVIKTKKYGLPKKQYINMCLKSVLKEFWWVWFVPLAIMLLPIFISGAFWWCFSITILLVVLYLGFWYIQFTAITQLDQYKMLFEKFSYEIDSRQILMKINTKEGSQITWDKIKKAEKTKDAFILTISRAQFIHLPFDLFKGELELKFMDTLLRRKGLITTPIKGKEQATEENKVEGKK</sequence>
<keyword evidence="4" id="KW-1185">Reference proteome</keyword>
<dbReference type="STRING" id="1003.SAMN04488541_1001173"/>
<dbReference type="Pfam" id="PF14317">
    <property type="entry name" value="YcxB"/>
    <property type="match status" value="1"/>
</dbReference>